<organism evidence="1 2">
    <name type="scientific">Spirosoma telluris</name>
    <dbReference type="NCBI Taxonomy" id="2183553"/>
    <lineage>
        <taxon>Bacteria</taxon>
        <taxon>Pseudomonadati</taxon>
        <taxon>Bacteroidota</taxon>
        <taxon>Cytophagia</taxon>
        <taxon>Cytophagales</taxon>
        <taxon>Cytophagaceae</taxon>
        <taxon>Spirosoma</taxon>
    </lineage>
</organism>
<dbReference type="OrthoDB" id="174137at2"/>
<keyword evidence="2" id="KW-1185">Reference proteome</keyword>
<dbReference type="Proteomes" id="UP000249016">
    <property type="component" value="Unassembled WGS sequence"/>
</dbReference>
<dbReference type="AlphaFoldDB" id="A0A327NRG2"/>
<dbReference type="EMBL" id="QLII01000001">
    <property type="protein sequence ID" value="RAI75308.1"/>
    <property type="molecule type" value="Genomic_DNA"/>
</dbReference>
<name>A0A327NRG2_9BACT</name>
<dbReference type="InterPro" id="IPR027417">
    <property type="entry name" value="P-loop_NTPase"/>
</dbReference>
<dbReference type="Gene3D" id="3.40.50.300">
    <property type="entry name" value="P-loop containing nucleotide triphosphate hydrolases"/>
    <property type="match status" value="1"/>
</dbReference>
<dbReference type="Pfam" id="PF13555">
    <property type="entry name" value="AAA_29"/>
    <property type="match status" value="1"/>
</dbReference>
<comment type="caution">
    <text evidence="1">The sequence shown here is derived from an EMBL/GenBank/DDBJ whole genome shotgun (WGS) entry which is preliminary data.</text>
</comment>
<proteinExistence type="predicted"/>
<gene>
    <name evidence="1" type="ORF">HMF3257_15985</name>
</gene>
<dbReference type="SUPFAM" id="SSF52540">
    <property type="entry name" value="P-loop containing nucleoside triphosphate hydrolases"/>
    <property type="match status" value="1"/>
</dbReference>
<protein>
    <submittedName>
        <fullName evidence="1">Uncharacterized protein</fullName>
    </submittedName>
</protein>
<evidence type="ECO:0000313" key="1">
    <source>
        <dbReference type="EMBL" id="RAI75308.1"/>
    </source>
</evidence>
<sequence length="130" mass="14924">MLLTMTPTDTFAKAGYRLCRLEVLNWGTFSKKVWQIEPNGDNALLTGDIGAGKSTLVDALTTLLVRNDRITYNKAAGSDKRERNLKSYVLGAFKERNWKHRIKVKRFICVTRPQRIPSCWLISRTKIPIR</sequence>
<evidence type="ECO:0000313" key="2">
    <source>
        <dbReference type="Proteomes" id="UP000249016"/>
    </source>
</evidence>
<accession>A0A327NRG2</accession>
<reference evidence="1 2" key="1">
    <citation type="submission" date="2018-06" db="EMBL/GenBank/DDBJ databases">
        <title>Spirosoma sp. HMF3257 Genome sequencing and assembly.</title>
        <authorList>
            <person name="Kang H."/>
            <person name="Cha I."/>
            <person name="Kim H."/>
            <person name="Kang J."/>
            <person name="Joh K."/>
        </authorList>
    </citation>
    <scope>NUCLEOTIDE SEQUENCE [LARGE SCALE GENOMIC DNA]</scope>
    <source>
        <strain evidence="1 2">HMF3257</strain>
    </source>
</reference>